<proteinExistence type="predicted"/>
<evidence type="ECO:0000313" key="4">
    <source>
        <dbReference type="Proteomes" id="UP001596512"/>
    </source>
</evidence>
<evidence type="ECO:0000313" key="3">
    <source>
        <dbReference type="EMBL" id="MFC7614798.1"/>
    </source>
</evidence>
<reference evidence="4" key="1">
    <citation type="journal article" date="2019" name="Int. J. Syst. Evol. Microbiol.">
        <title>The Global Catalogue of Microorganisms (GCM) 10K type strain sequencing project: providing services to taxonomists for standard genome sequencing and annotation.</title>
        <authorList>
            <consortium name="The Broad Institute Genomics Platform"/>
            <consortium name="The Broad Institute Genome Sequencing Center for Infectious Disease"/>
            <person name="Wu L."/>
            <person name="Ma J."/>
        </authorList>
    </citation>
    <scope>NUCLEOTIDE SEQUENCE [LARGE SCALE GENOMIC DNA]</scope>
    <source>
        <strain evidence="4">JCM 17695</strain>
    </source>
</reference>
<gene>
    <name evidence="3" type="ORF">ACFQV2_16005</name>
</gene>
<accession>A0ABW2TNK8</accession>
<feature type="region of interest" description="Disordered" evidence="1">
    <location>
        <begin position="40"/>
        <end position="78"/>
    </location>
</feature>
<comment type="caution">
    <text evidence="3">The sequence shown here is derived from an EMBL/GenBank/DDBJ whole genome shotgun (WGS) entry which is preliminary data.</text>
</comment>
<keyword evidence="2" id="KW-0472">Membrane</keyword>
<feature type="transmembrane region" description="Helical" evidence="2">
    <location>
        <begin position="20"/>
        <end position="38"/>
    </location>
</feature>
<organism evidence="3 4">
    <name type="scientific">Actinokineospora soli</name>
    <dbReference type="NCBI Taxonomy" id="1048753"/>
    <lineage>
        <taxon>Bacteria</taxon>
        <taxon>Bacillati</taxon>
        <taxon>Actinomycetota</taxon>
        <taxon>Actinomycetes</taxon>
        <taxon>Pseudonocardiales</taxon>
        <taxon>Pseudonocardiaceae</taxon>
        <taxon>Actinokineospora</taxon>
    </lineage>
</organism>
<dbReference type="Proteomes" id="UP001596512">
    <property type="component" value="Unassembled WGS sequence"/>
</dbReference>
<evidence type="ECO:0000256" key="2">
    <source>
        <dbReference type="SAM" id="Phobius"/>
    </source>
</evidence>
<keyword evidence="4" id="KW-1185">Reference proteome</keyword>
<feature type="compositionally biased region" description="Low complexity" evidence="1">
    <location>
        <begin position="45"/>
        <end position="78"/>
    </location>
</feature>
<name>A0ABW2TNK8_9PSEU</name>
<sequence>MVVSLTGSPKKLRVSLDDWLMMVFAVVSVGLLVYRTFFDPPPTWPARSRSSTGGSARSSPSSSSGAGRRCGSRPGSCA</sequence>
<dbReference type="EMBL" id="JBHTEY010000004">
    <property type="protein sequence ID" value="MFC7614798.1"/>
    <property type="molecule type" value="Genomic_DNA"/>
</dbReference>
<keyword evidence="2" id="KW-1133">Transmembrane helix</keyword>
<keyword evidence="2" id="KW-0812">Transmembrane</keyword>
<evidence type="ECO:0000256" key="1">
    <source>
        <dbReference type="SAM" id="MobiDB-lite"/>
    </source>
</evidence>
<protein>
    <submittedName>
        <fullName evidence="3">Uncharacterized protein</fullName>
    </submittedName>
</protein>